<evidence type="ECO:0000256" key="1">
    <source>
        <dbReference type="SAM" id="Phobius"/>
    </source>
</evidence>
<proteinExistence type="predicted"/>
<dbReference type="AlphaFoldDB" id="A0AAU9BDS0"/>
<feature type="transmembrane region" description="Helical" evidence="1">
    <location>
        <begin position="12"/>
        <end position="30"/>
    </location>
</feature>
<sequence>MKVDIPTRALKWGIRLFKTVWFLCISILVGRTLGPAERYLDHDVVSSLCDFIYGDVNAETLYDTYTNIDILIVLTLATVIYRLTTLLLNKIRK</sequence>
<dbReference type="Proteomes" id="UP000595858">
    <property type="component" value="Chromosome"/>
</dbReference>
<evidence type="ECO:0000313" key="3">
    <source>
        <dbReference type="Proteomes" id="UP000595858"/>
    </source>
</evidence>
<gene>
    <name evidence="2" type="ORF">OIPHN260_22910</name>
</gene>
<keyword evidence="1" id="KW-0472">Membrane</keyword>
<reference evidence="2" key="1">
    <citation type="journal article" date="2020" name="J Glob Antimicrob Resist">
        <title>Genomic characterization of clinical Enterobacter roggenkampii co-harboring blaIMP-1- and blaGES-5-encoding IncP6 and mcr-9-encoding IncHI2 plasmids isolated in Japan.</title>
        <authorList>
            <person name="Umeda K."/>
            <person name="Nakamura H."/>
            <person name="Fukuda A."/>
            <person name="Matsumoto Y."/>
            <person name="Motooka D."/>
            <person name="Nakamura S."/>
            <person name="Yasui Y."/>
            <person name="Yoshida H."/>
            <person name="Kawahara R."/>
        </authorList>
    </citation>
    <scope>NUCLEOTIDE SEQUENCE</scope>
    <source>
        <strain evidence="2">OIPH-N260</strain>
    </source>
</reference>
<keyword evidence="1" id="KW-0812">Transmembrane</keyword>
<keyword evidence="1" id="KW-1133">Transmembrane helix</keyword>
<accession>A0AAU9BDS0</accession>
<name>A0AAU9BDS0_9ENTR</name>
<dbReference type="EMBL" id="AP023447">
    <property type="protein sequence ID" value="BCL42789.1"/>
    <property type="molecule type" value="Genomic_DNA"/>
</dbReference>
<organism evidence="2 3">
    <name type="scientific">Enterobacter roggenkampii</name>
    <dbReference type="NCBI Taxonomy" id="1812935"/>
    <lineage>
        <taxon>Bacteria</taxon>
        <taxon>Pseudomonadati</taxon>
        <taxon>Pseudomonadota</taxon>
        <taxon>Gammaproteobacteria</taxon>
        <taxon>Enterobacterales</taxon>
        <taxon>Enterobacteriaceae</taxon>
        <taxon>Enterobacter</taxon>
        <taxon>Enterobacter cloacae complex</taxon>
    </lineage>
</organism>
<evidence type="ECO:0000313" key="2">
    <source>
        <dbReference type="EMBL" id="BCL42789.1"/>
    </source>
</evidence>
<feature type="transmembrane region" description="Helical" evidence="1">
    <location>
        <begin position="70"/>
        <end position="88"/>
    </location>
</feature>
<protein>
    <submittedName>
        <fullName evidence="2">Uncharacterized protein</fullName>
    </submittedName>
</protein>